<organism evidence="1 2">
    <name type="scientific">Fusarium albosuccineum</name>
    <dbReference type="NCBI Taxonomy" id="1237068"/>
    <lineage>
        <taxon>Eukaryota</taxon>
        <taxon>Fungi</taxon>
        <taxon>Dikarya</taxon>
        <taxon>Ascomycota</taxon>
        <taxon>Pezizomycotina</taxon>
        <taxon>Sordariomycetes</taxon>
        <taxon>Hypocreomycetidae</taxon>
        <taxon>Hypocreales</taxon>
        <taxon>Nectriaceae</taxon>
        <taxon>Fusarium</taxon>
        <taxon>Fusarium decemcellulare species complex</taxon>
    </lineage>
</organism>
<keyword evidence="2" id="KW-1185">Reference proteome</keyword>
<dbReference type="EMBL" id="JAADYS010002908">
    <property type="protein sequence ID" value="KAF4453158.1"/>
    <property type="molecule type" value="Genomic_DNA"/>
</dbReference>
<name>A0A8H4KP08_9HYPO</name>
<accession>A0A8H4KP08</accession>
<dbReference type="Proteomes" id="UP000554235">
    <property type="component" value="Unassembled WGS sequence"/>
</dbReference>
<sequence length="176" mass="19929">MARLIAVALHHRDRFSQGSARRTFGYEAYHWGIMIVSEASQGQDCCSFDATDASEIDPVTFRMTNPTMDWWFRVKEDVDIGLCEKLIGRVVIGQVPDEVSSAEVRGLFARIPLPEKNTNPQQSCVSWTVDAIRALQSQGWAQSFRVDEFKDWALSYADERMKGSDSSEPSVKNYRA</sequence>
<protein>
    <submittedName>
        <fullName evidence="1">Serine threonine kinase</fullName>
    </submittedName>
</protein>
<keyword evidence="1" id="KW-0808">Transferase</keyword>
<dbReference type="GO" id="GO:0016301">
    <property type="term" value="F:kinase activity"/>
    <property type="evidence" value="ECO:0007669"/>
    <property type="project" value="UniProtKB-KW"/>
</dbReference>
<comment type="caution">
    <text evidence="1">The sequence shown here is derived from an EMBL/GenBank/DDBJ whole genome shotgun (WGS) entry which is preliminary data.</text>
</comment>
<evidence type="ECO:0000313" key="1">
    <source>
        <dbReference type="EMBL" id="KAF4453158.1"/>
    </source>
</evidence>
<keyword evidence="1" id="KW-0418">Kinase</keyword>
<dbReference type="AlphaFoldDB" id="A0A8H4KP08"/>
<gene>
    <name evidence="1" type="ORF">FALBO_16043</name>
</gene>
<dbReference type="OrthoDB" id="4924482at2759"/>
<dbReference type="Pfam" id="PF21858">
    <property type="entry name" value="DUF6914"/>
    <property type="match status" value="1"/>
</dbReference>
<evidence type="ECO:0000313" key="2">
    <source>
        <dbReference type="Proteomes" id="UP000554235"/>
    </source>
</evidence>
<dbReference type="InterPro" id="IPR054208">
    <property type="entry name" value="DUF6914"/>
</dbReference>
<reference evidence="1 2" key="1">
    <citation type="submission" date="2020-01" db="EMBL/GenBank/DDBJ databases">
        <title>Identification and distribution of gene clusters putatively required for synthesis of sphingolipid metabolism inhibitors in phylogenetically diverse species of the filamentous fungus Fusarium.</title>
        <authorList>
            <person name="Kim H.-S."/>
            <person name="Busman M."/>
            <person name="Brown D.W."/>
            <person name="Divon H."/>
            <person name="Uhlig S."/>
            <person name="Proctor R.H."/>
        </authorList>
    </citation>
    <scope>NUCLEOTIDE SEQUENCE [LARGE SCALE GENOMIC DNA]</scope>
    <source>
        <strain evidence="1 2">NRRL 20459</strain>
    </source>
</reference>
<proteinExistence type="predicted"/>